<sequence>LPRWYHDNLTRHTAEALLLSNGKDGSYLLRKSNEREDLYSLSVRPSSSVFYSIINTVQR</sequence>
<reference evidence="3" key="2">
    <citation type="submission" date="2025-09" db="UniProtKB">
        <authorList>
            <consortium name="Ensembl"/>
        </authorList>
    </citation>
    <scope>IDENTIFICATION</scope>
</reference>
<dbReference type="InterPro" id="IPR036860">
    <property type="entry name" value="SH2_dom_sf"/>
</dbReference>
<dbReference type="Ensembl" id="ENSSCAT00000021670.1">
    <property type="protein sequence ID" value="ENSSCAP00000019407.1"/>
    <property type="gene ID" value="ENSSCAG00000014016.1"/>
</dbReference>
<dbReference type="Gene3D" id="3.30.505.10">
    <property type="entry name" value="SH2 domain"/>
    <property type="match status" value="1"/>
</dbReference>
<name>A0A8C9NJ54_SERCA</name>
<evidence type="ECO:0000313" key="3">
    <source>
        <dbReference type="Ensembl" id="ENSSCAP00000019407.1"/>
    </source>
</evidence>
<proteinExistence type="predicted"/>
<protein>
    <recommendedName>
        <fullName evidence="2">SH2 domain-containing protein</fullName>
    </recommendedName>
</protein>
<dbReference type="PRINTS" id="PR00401">
    <property type="entry name" value="SH2DOMAIN"/>
</dbReference>
<organism evidence="3 4">
    <name type="scientific">Serinus canaria</name>
    <name type="common">Island canary</name>
    <name type="synonym">Fringilla canaria</name>
    <dbReference type="NCBI Taxonomy" id="9135"/>
    <lineage>
        <taxon>Eukaryota</taxon>
        <taxon>Metazoa</taxon>
        <taxon>Chordata</taxon>
        <taxon>Craniata</taxon>
        <taxon>Vertebrata</taxon>
        <taxon>Euteleostomi</taxon>
        <taxon>Archelosauria</taxon>
        <taxon>Archosauria</taxon>
        <taxon>Dinosauria</taxon>
        <taxon>Saurischia</taxon>
        <taxon>Theropoda</taxon>
        <taxon>Coelurosauria</taxon>
        <taxon>Aves</taxon>
        <taxon>Neognathae</taxon>
        <taxon>Neoaves</taxon>
        <taxon>Telluraves</taxon>
        <taxon>Australaves</taxon>
        <taxon>Passeriformes</taxon>
        <taxon>Passeroidea</taxon>
        <taxon>Fringillidae</taxon>
        <taxon>Carduelinae</taxon>
        <taxon>Serinus</taxon>
    </lineage>
</organism>
<dbReference type="PROSITE" id="PS50001">
    <property type="entry name" value="SH2"/>
    <property type="match status" value="1"/>
</dbReference>
<evidence type="ECO:0000256" key="1">
    <source>
        <dbReference type="PROSITE-ProRule" id="PRU00191"/>
    </source>
</evidence>
<dbReference type="Pfam" id="PF00017">
    <property type="entry name" value="SH2"/>
    <property type="match status" value="1"/>
</dbReference>
<accession>A0A8C9NJ54</accession>
<evidence type="ECO:0000313" key="4">
    <source>
        <dbReference type="Proteomes" id="UP000694409"/>
    </source>
</evidence>
<evidence type="ECO:0000259" key="2">
    <source>
        <dbReference type="PROSITE" id="PS50001"/>
    </source>
</evidence>
<dbReference type="InterPro" id="IPR000980">
    <property type="entry name" value="SH2"/>
</dbReference>
<reference evidence="3" key="1">
    <citation type="submission" date="2025-08" db="UniProtKB">
        <authorList>
            <consortium name="Ensembl"/>
        </authorList>
    </citation>
    <scope>IDENTIFICATION</scope>
</reference>
<keyword evidence="1" id="KW-0727">SH2 domain</keyword>
<keyword evidence="4" id="KW-1185">Reference proteome</keyword>
<dbReference type="AlphaFoldDB" id="A0A8C9NJ54"/>
<dbReference type="Proteomes" id="UP000694409">
    <property type="component" value="Unassembled WGS sequence"/>
</dbReference>
<feature type="domain" description="SH2" evidence="2">
    <location>
        <begin position="4"/>
        <end position="59"/>
    </location>
</feature>
<dbReference type="SUPFAM" id="SSF55550">
    <property type="entry name" value="SH2 domain"/>
    <property type="match status" value="1"/>
</dbReference>
<dbReference type="GeneTree" id="ENSGT00960000189638"/>